<organism evidence="1">
    <name type="scientific">Microvirga ossetica</name>
    <dbReference type="NCBI Taxonomy" id="1882682"/>
    <lineage>
        <taxon>Bacteria</taxon>
        <taxon>Pseudomonadati</taxon>
        <taxon>Pseudomonadota</taxon>
        <taxon>Alphaproteobacteria</taxon>
        <taxon>Hyphomicrobiales</taxon>
        <taxon>Methylobacteriaceae</taxon>
        <taxon>Microvirga</taxon>
    </lineage>
</organism>
<dbReference type="RefSeq" id="WP_099516102.1">
    <property type="nucleotide sequence ID" value="NZ_CP016620.1"/>
</dbReference>
<gene>
    <name evidence="1" type="ORF">BB934_44995</name>
</gene>
<sequence length="110" mass="12342">MRDMTYSVYANALRDAYRALDEARRARREAAHTLATIRETLDLVLETAYQKQTFGPLNRLFDEEEAALAAQELAIAMVREAERRVSALSTALAFENGRITAGQVSPGRMH</sequence>
<name>A0A1B2EZF7_9HYPH</name>
<keyword evidence="1" id="KW-0614">Plasmid</keyword>
<geneLocation type="plasmid" evidence="1">
    <name>unnamed4</name>
</geneLocation>
<proteinExistence type="predicted"/>
<evidence type="ECO:0000313" key="1">
    <source>
        <dbReference type="EMBL" id="ANY85323.1"/>
    </source>
</evidence>
<protein>
    <submittedName>
        <fullName evidence="1">Uncharacterized protein</fullName>
    </submittedName>
</protein>
<dbReference type="OrthoDB" id="8020089at2"/>
<dbReference type="EMBL" id="CP016620">
    <property type="protein sequence ID" value="ANY85323.1"/>
    <property type="molecule type" value="Genomic_DNA"/>
</dbReference>
<accession>A0A1B2EZF7</accession>
<dbReference type="AlphaFoldDB" id="A0A1B2EZF7"/>
<dbReference type="KEGG" id="moc:BB934_44995"/>
<reference evidence="1" key="1">
    <citation type="submission" date="2016-07" db="EMBL/GenBank/DDBJ databases">
        <title>Microvirga ossetica sp. nov. a new species of rhizobia isolated from root nodules of the legume species Vicia alpestris Steven originated from North Ossetia region in the Caucasus.</title>
        <authorList>
            <person name="Safronova V.I."/>
            <person name="Kuznetsova I.G."/>
            <person name="Sazanova A.L."/>
            <person name="Belimov A."/>
            <person name="Andronov E."/>
            <person name="Osledkin Y.S."/>
            <person name="Onishchuk O.P."/>
            <person name="Kurchak O.N."/>
            <person name="Shaposhnikov A.I."/>
            <person name="Willems A."/>
            <person name="Tikhonovich I.A."/>
        </authorList>
    </citation>
    <scope>NUCLEOTIDE SEQUENCE [LARGE SCALE GENOMIC DNA]</scope>
    <source>
        <strain evidence="1">V5/3M</strain>
        <plasmid evidence="1">unnamed4</plasmid>
    </source>
</reference>